<reference evidence="3 4" key="1">
    <citation type="submission" date="2014-11" db="EMBL/GenBank/DDBJ databases">
        <authorList>
            <person name="Zhu J."/>
            <person name="Qi W."/>
            <person name="Song R."/>
        </authorList>
    </citation>
    <scope>NUCLEOTIDE SEQUENCE [LARGE SCALE GENOMIC DNA]</scope>
</reference>
<evidence type="ECO:0000313" key="4">
    <source>
        <dbReference type="Proteomes" id="UP000041254"/>
    </source>
</evidence>
<protein>
    <recommendedName>
        <fullName evidence="5">Chitin-binding type-2 domain-containing protein</fullName>
    </recommendedName>
</protein>
<dbReference type="VEuPathDB" id="CryptoDB:Vbra_18027"/>
<dbReference type="AlphaFoldDB" id="A0A0G4GJP7"/>
<feature type="signal peptide" evidence="2">
    <location>
        <begin position="1"/>
        <end position="24"/>
    </location>
</feature>
<keyword evidence="4" id="KW-1185">Reference proteome</keyword>
<organism evidence="3 4">
    <name type="scientific">Vitrella brassicaformis (strain CCMP3155)</name>
    <dbReference type="NCBI Taxonomy" id="1169540"/>
    <lineage>
        <taxon>Eukaryota</taxon>
        <taxon>Sar</taxon>
        <taxon>Alveolata</taxon>
        <taxon>Colpodellida</taxon>
        <taxon>Vitrellaceae</taxon>
        <taxon>Vitrella</taxon>
    </lineage>
</organism>
<proteinExistence type="predicted"/>
<evidence type="ECO:0008006" key="5">
    <source>
        <dbReference type="Google" id="ProtNLM"/>
    </source>
</evidence>
<dbReference type="EMBL" id="CDMY01000688">
    <property type="protein sequence ID" value="CEM30144.1"/>
    <property type="molecule type" value="Genomic_DNA"/>
</dbReference>
<dbReference type="InParanoid" id="A0A0G4GJP7"/>
<dbReference type="Proteomes" id="UP000041254">
    <property type="component" value="Unassembled WGS sequence"/>
</dbReference>
<accession>A0A0G4GJP7</accession>
<keyword evidence="2" id="KW-0732">Signal</keyword>
<feature type="chain" id="PRO_5005190769" description="Chitin-binding type-2 domain-containing protein" evidence="2">
    <location>
        <begin position="25"/>
        <end position="177"/>
    </location>
</feature>
<evidence type="ECO:0000256" key="2">
    <source>
        <dbReference type="SAM" id="SignalP"/>
    </source>
</evidence>
<name>A0A0G4GJP7_VITBC</name>
<evidence type="ECO:0000313" key="3">
    <source>
        <dbReference type="EMBL" id="CEM30144.1"/>
    </source>
</evidence>
<feature type="coiled-coil region" evidence="1">
    <location>
        <begin position="29"/>
        <end position="56"/>
    </location>
</feature>
<sequence>MAAHKTFLLVALTILVELLVTANGAHEQRTSAELSLVQLQEQLDRYQEALTFKSNRTTAAADNLALLAHNVLHHAQQYSREVVRDATQPAYPVDECAPPSFFTKGFRLAKKAELASKYFCFVPSGEEHCLVWNCETGSDGQPHYGDFPYDALPNHCIFFPTGNKKEACRVDKKCPGE</sequence>
<keyword evidence="1" id="KW-0175">Coiled coil</keyword>
<evidence type="ECO:0000256" key="1">
    <source>
        <dbReference type="SAM" id="Coils"/>
    </source>
</evidence>
<gene>
    <name evidence="3" type="ORF">Vbra_18027</name>
</gene>